<sequence length="73" mass="8536">MNRRIRYARMYDFIIEGRIETSIAEHIEIMERVHIRELDKALRLLHEHIGASPEFVVEPATRAIAARHSTQLG</sequence>
<evidence type="ECO:0000313" key="4">
    <source>
        <dbReference type="EMBL" id="SDD29777.1"/>
    </source>
</evidence>
<evidence type="ECO:0000256" key="1">
    <source>
        <dbReference type="ARBA" id="ARBA00023015"/>
    </source>
</evidence>
<name>A0A1G6TN14_9PSEU</name>
<evidence type="ECO:0000256" key="3">
    <source>
        <dbReference type="ARBA" id="ARBA00023163"/>
    </source>
</evidence>
<keyword evidence="5" id="KW-1185">Reference proteome</keyword>
<dbReference type="GO" id="GO:0003677">
    <property type="term" value="F:DNA binding"/>
    <property type="evidence" value="ECO:0007669"/>
    <property type="project" value="UniProtKB-KW"/>
</dbReference>
<accession>A0A1G6TN14</accession>
<dbReference type="STRING" id="1271860.SAMN05216174_109199"/>
<evidence type="ECO:0000313" key="5">
    <source>
        <dbReference type="Proteomes" id="UP000199501"/>
    </source>
</evidence>
<keyword evidence="2" id="KW-0238">DNA-binding</keyword>
<dbReference type="SUPFAM" id="SSF48008">
    <property type="entry name" value="GntR ligand-binding domain-like"/>
    <property type="match status" value="1"/>
</dbReference>
<keyword evidence="1" id="KW-0805">Transcription regulation</keyword>
<dbReference type="AlphaFoldDB" id="A0A1G6TN14"/>
<proteinExistence type="predicted"/>
<dbReference type="EMBL" id="FMZZ01000009">
    <property type="protein sequence ID" value="SDD29777.1"/>
    <property type="molecule type" value="Genomic_DNA"/>
</dbReference>
<organism evidence="4 5">
    <name type="scientific">Actinokineospora iranica</name>
    <dbReference type="NCBI Taxonomy" id="1271860"/>
    <lineage>
        <taxon>Bacteria</taxon>
        <taxon>Bacillati</taxon>
        <taxon>Actinomycetota</taxon>
        <taxon>Actinomycetes</taxon>
        <taxon>Pseudonocardiales</taxon>
        <taxon>Pseudonocardiaceae</taxon>
        <taxon>Actinokineospora</taxon>
    </lineage>
</organism>
<evidence type="ECO:0008006" key="6">
    <source>
        <dbReference type="Google" id="ProtNLM"/>
    </source>
</evidence>
<dbReference type="Proteomes" id="UP000199501">
    <property type="component" value="Unassembled WGS sequence"/>
</dbReference>
<dbReference type="InterPro" id="IPR008920">
    <property type="entry name" value="TF_FadR/GntR_C"/>
</dbReference>
<reference evidence="5" key="1">
    <citation type="submission" date="2016-10" db="EMBL/GenBank/DDBJ databases">
        <authorList>
            <person name="Varghese N."/>
            <person name="Submissions S."/>
        </authorList>
    </citation>
    <scope>NUCLEOTIDE SEQUENCE [LARGE SCALE GENOMIC DNA]</scope>
    <source>
        <strain evidence="5">IBRC-M 10403</strain>
    </source>
</reference>
<keyword evidence="3" id="KW-0804">Transcription</keyword>
<protein>
    <recommendedName>
        <fullName evidence="6">FCD domain-containing protein</fullName>
    </recommendedName>
</protein>
<evidence type="ECO:0000256" key="2">
    <source>
        <dbReference type="ARBA" id="ARBA00023125"/>
    </source>
</evidence>
<gene>
    <name evidence="4" type="ORF">SAMN05216174_109199</name>
</gene>